<gene>
    <name evidence="1" type="ORF">SM757_17185</name>
</gene>
<dbReference type="Pfam" id="PF01904">
    <property type="entry name" value="DUF72"/>
    <property type="match status" value="1"/>
</dbReference>
<evidence type="ECO:0000313" key="2">
    <source>
        <dbReference type="Proteomes" id="UP001293718"/>
    </source>
</evidence>
<comment type="caution">
    <text evidence="1">The sequence shown here is derived from an EMBL/GenBank/DDBJ whole genome shotgun (WGS) entry which is preliminary data.</text>
</comment>
<dbReference type="PANTHER" id="PTHR30348:SF4">
    <property type="entry name" value="DUF72 DOMAIN-CONTAINING PROTEIN"/>
    <property type="match status" value="1"/>
</dbReference>
<protein>
    <submittedName>
        <fullName evidence="1">DUF72 domain-containing protein</fullName>
    </submittedName>
</protein>
<reference evidence="1 2" key="1">
    <citation type="submission" date="2023-11" db="EMBL/GenBank/DDBJ databases">
        <title>Draft genome of Azohydromonas lata strain H1 (DSM1123), a polyhydroxyalkanoate producer.</title>
        <authorList>
            <person name="Traversa D."/>
            <person name="D'Addabbo P."/>
            <person name="Pazzani C."/>
            <person name="Manzari C."/>
            <person name="Chiara M."/>
            <person name="Scrascia M."/>
        </authorList>
    </citation>
    <scope>NUCLEOTIDE SEQUENCE [LARGE SCALE GENOMIC DNA]</scope>
    <source>
        <strain evidence="1 2">H1</strain>
    </source>
</reference>
<dbReference type="InterPro" id="IPR036520">
    <property type="entry name" value="UPF0759_sf"/>
</dbReference>
<name>A0ABU5IGP8_9BURK</name>
<proteinExistence type="predicted"/>
<dbReference type="Proteomes" id="UP001293718">
    <property type="component" value="Unassembled WGS sequence"/>
</dbReference>
<dbReference type="RefSeq" id="WP_322466418.1">
    <property type="nucleotide sequence ID" value="NZ_JAXOJX010000028.1"/>
</dbReference>
<keyword evidence="2" id="KW-1185">Reference proteome</keyword>
<dbReference type="SUPFAM" id="SSF117396">
    <property type="entry name" value="TM1631-like"/>
    <property type="match status" value="1"/>
</dbReference>
<dbReference type="PANTHER" id="PTHR30348">
    <property type="entry name" value="UNCHARACTERIZED PROTEIN YECE"/>
    <property type="match status" value="1"/>
</dbReference>
<evidence type="ECO:0000313" key="1">
    <source>
        <dbReference type="EMBL" id="MDZ5458311.1"/>
    </source>
</evidence>
<dbReference type="Gene3D" id="3.20.20.410">
    <property type="entry name" value="Protein of unknown function UPF0759"/>
    <property type="match status" value="1"/>
</dbReference>
<organism evidence="1 2">
    <name type="scientific">Azohydromonas lata</name>
    <dbReference type="NCBI Taxonomy" id="45677"/>
    <lineage>
        <taxon>Bacteria</taxon>
        <taxon>Pseudomonadati</taxon>
        <taxon>Pseudomonadota</taxon>
        <taxon>Betaproteobacteria</taxon>
        <taxon>Burkholderiales</taxon>
        <taxon>Sphaerotilaceae</taxon>
        <taxon>Azohydromonas</taxon>
    </lineage>
</organism>
<accession>A0ABU5IGP8</accession>
<dbReference type="EMBL" id="JAXOJX010000028">
    <property type="protein sequence ID" value="MDZ5458311.1"/>
    <property type="molecule type" value="Genomic_DNA"/>
</dbReference>
<dbReference type="InterPro" id="IPR002763">
    <property type="entry name" value="DUF72"/>
</dbReference>
<sequence>MKQSEASLQSLLFDDVPAVEKTAVQPALPSSEWLELAHALNERWQGRLHLGTSSWNFTGWAGLVWAQAYPEARLSREGLPAYAAHPLLRTVSLDRAFYRPLNAAGYAALGAQVPAHFRFVVKAAALVSDAVQRDGGGRAERSNPNFLDPGLALEQCLRPAVQGLGDKLGVLVFQLSPLPPAWLHDPLRLEQQLERLWQALLPELPADSRLALELRDPELLQPWLAAHLKAFGVRYCVGLHDRMPVIDRQLPMLRATWPGDLVCRWNLQLGQSYAGAKDRWAPFDKLVAPDLPTRQGLVKVMAGTLSAGHSVYVTVNNKAEGCAPCSVLELARALAALPA</sequence>